<gene>
    <name evidence="6" type="ORF">GCM10010126_39250</name>
</gene>
<dbReference type="InterPro" id="IPR005625">
    <property type="entry name" value="PepSY-ass_TM"/>
</dbReference>
<evidence type="ECO:0000313" key="7">
    <source>
        <dbReference type="Proteomes" id="UP000627984"/>
    </source>
</evidence>
<evidence type="ECO:0000256" key="4">
    <source>
        <dbReference type="ARBA" id="ARBA00023136"/>
    </source>
</evidence>
<feature type="transmembrane region" description="Helical" evidence="5">
    <location>
        <begin position="86"/>
        <end position="112"/>
    </location>
</feature>
<sequence length="137" mass="15228">MTGELRFAEYPLAAKLLRWGVDGHMGLLSGPANQILLAALAIALIALIVLGYRMWWLRRPTRGYGQPYPRGGWRQVHWTVLTPLGVLTAAAGIFVPLMGVSLVLFLVIDALLGLRSRRTARRQDRTLQPDAQAGRTW</sequence>
<dbReference type="AlphaFoldDB" id="A0AA37BIG2"/>
<evidence type="ECO:0000256" key="3">
    <source>
        <dbReference type="ARBA" id="ARBA00022989"/>
    </source>
</evidence>
<name>A0AA37BIG2_9ACTN</name>
<dbReference type="GO" id="GO:0016020">
    <property type="term" value="C:membrane"/>
    <property type="evidence" value="ECO:0007669"/>
    <property type="project" value="UniProtKB-SubCell"/>
</dbReference>
<reference evidence="6" key="1">
    <citation type="journal article" date="2014" name="Int. J. Syst. Evol. Microbiol.">
        <title>Complete genome sequence of Corynebacterium casei LMG S-19264T (=DSM 44701T), isolated from a smear-ripened cheese.</title>
        <authorList>
            <consortium name="US DOE Joint Genome Institute (JGI-PGF)"/>
            <person name="Walter F."/>
            <person name="Albersmeier A."/>
            <person name="Kalinowski J."/>
            <person name="Ruckert C."/>
        </authorList>
    </citation>
    <scope>NUCLEOTIDE SEQUENCE</scope>
    <source>
        <strain evidence="6">JCM 3093</strain>
    </source>
</reference>
<comment type="caution">
    <text evidence="6">The sequence shown here is derived from an EMBL/GenBank/DDBJ whole genome shotgun (WGS) entry which is preliminary data.</text>
</comment>
<dbReference type="InterPro" id="IPR027469">
    <property type="entry name" value="Cation_efflux_TMD_sf"/>
</dbReference>
<feature type="transmembrane region" description="Helical" evidence="5">
    <location>
        <begin position="35"/>
        <end position="55"/>
    </location>
</feature>
<evidence type="ECO:0000256" key="2">
    <source>
        <dbReference type="ARBA" id="ARBA00022692"/>
    </source>
</evidence>
<keyword evidence="4 5" id="KW-0472">Membrane</keyword>
<dbReference type="EMBL" id="BMQD01000012">
    <property type="protein sequence ID" value="GGK76203.1"/>
    <property type="molecule type" value="Genomic_DNA"/>
</dbReference>
<dbReference type="PANTHER" id="PTHR34219:SF1">
    <property type="entry name" value="PEPSY DOMAIN-CONTAINING PROTEIN"/>
    <property type="match status" value="1"/>
</dbReference>
<dbReference type="SUPFAM" id="SSF161111">
    <property type="entry name" value="Cation efflux protein transmembrane domain-like"/>
    <property type="match status" value="1"/>
</dbReference>
<evidence type="ECO:0000313" key="6">
    <source>
        <dbReference type="EMBL" id="GGK76203.1"/>
    </source>
</evidence>
<accession>A0AA37BIG2</accession>
<proteinExistence type="predicted"/>
<keyword evidence="2 5" id="KW-0812">Transmembrane</keyword>
<dbReference type="Proteomes" id="UP000627984">
    <property type="component" value="Unassembled WGS sequence"/>
</dbReference>
<dbReference type="PANTHER" id="PTHR34219">
    <property type="entry name" value="IRON-REGULATED INNER MEMBRANE PROTEIN-RELATED"/>
    <property type="match status" value="1"/>
</dbReference>
<organism evidence="6 7">
    <name type="scientific">Planomonospora parontospora</name>
    <dbReference type="NCBI Taxonomy" id="58119"/>
    <lineage>
        <taxon>Bacteria</taxon>
        <taxon>Bacillati</taxon>
        <taxon>Actinomycetota</taxon>
        <taxon>Actinomycetes</taxon>
        <taxon>Streptosporangiales</taxon>
        <taxon>Streptosporangiaceae</taxon>
        <taxon>Planomonospora</taxon>
    </lineage>
</organism>
<reference evidence="6" key="2">
    <citation type="submission" date="2022-09" db="EMBL/GenBank/DDBJ databases">
        <authorList>
            <person name="Sun Q."/>
            <person name="Ohkuma M."/>
        </authorList>
    </citation>
    <scope>NUCLEOTIDE SEQUENCE</scope>
    <source>
        <strain evidence="6">JCM 3093</strain>
    </source>
</reference>
<keyword evidence="3 5" id="KW-1133">Transmembrane helix</keyword>
<evidence type="ECO:0000256" key="1">
    <source>
        <dbReference type="ARBA" id="ARBA00004141"/>
    </source>
</evidence>
<evidence type="ECO:0000256" key="5">
    <source>
        <dbReference type="SAM" id="Phobius"/>
    </source>
</evidence>
<dbReference type="Pfam" id="PF03929">
    <property type="entry name" value="PepSY_TM"/>
    <property type="match status" value="1"/>
</dbReference>
<comment type="subcellular location">
    <subcellularLocation>
        <location evidence="1">Membrane</location>
        <topology evidence="1">Multi-pass membrane protein</topology>
    </subcellularLocation>
</comment>
<protein>
    <submittedName>
        <fullName evidence="6">Uncharacterized protein</fullName>
    </submittedName>
</protein>